<dbReference type="EMBL" id="KK100493">
    <property type="protein sequence ID" value="KIZ05539.1"/>
    <property type="molecule type" value="Genomic_DNA"/>
</dbReference>
<feature type="compositionally biased region" description="Low complexity" evidence="1">
    <location>
        <begin position="248"/>
        <end position="257"/>
    </location>
</feature>
<gene>
    <name evidence="2" type="ORF">MNEG_2426</name>
</gene>
<reference evidence="2 3" key="1">
    <citation type="journal article" date="2013" name="BMC Genomics">
        <title>Reconstruction of the lipid metabolism for the microalga Monoraphidium neglectum from its genome sequence reveals characteristics suitable for biofuel production.</title>
        <authorList>
            <person name="Bogen C."/>
            <person name="Al-Dilaimi A."/>
            <person name="Albersmeier A."/>
            <person name="Wichmann J."/>
            <person name="Grundmann M."/>
            <person name="Rupp O."/>
            <person name="Lauersen K.J."/>
            <person name="Blifernez-Klassen O."/>
            <person name="Kalinowski J."/>
            <person name="Goesmann A."/>
            <person name="Mussgnug J.H."/>
            <person name="Kruse O."/>
        </authorList>
    </citation>
    <scope>NUCLEOTIDE SEQUENCE [LARGE SCALE GENOMIC DNA]</scope>
    <source>
        <strain evidence="2 3">SAG 48.87</strain>
    </source>
</reference>
<dbReference type="AlphaFoldDB" id="A0A0D2LG57"/>
<dbReference type="RefSeq" id="XP_013904558.1">
    <property type="nucleotide sequence ID" value="XM_014049104.1"/>
</dbReference>
<keyword evidence="3" id="KW-1185">Reference proteome</keyword>
<feature type="region of interest" description="Disordered" evidence="1">
    <location>
        <begin position="215"/>
        <end position="278"/>
    </location>
</feature>
<organism evidence="2 3">
    <name type="scientific">Monoraphidium neglectum</name>
    <dbReference type="NCBI Taxonomy" id="145388"/>
    <lineage>
        <taxon>Eukaryota</taxon>
        <taxon>Viridiplantae</taxon>
        <taxon>Chlorophyta</taxon>
        <taxon>core chlorophytes</taxon>
        <taxon>Chlorophyceae</taxon>
        <taxon>CS clade</taxon>
        <taxon>Sphaeropleales</taxon>
        <taxon>Selenastraceae</taxon>
        <taxon>Monoraphidium</taxon>
    </lineage>
</organism>
<sequence length="278" mass="27149">MERNLEGTAERAPLDKVQPGSLAGSVLFSTPIGARSMRLGGRGRGAEEGTVYDAAGKEAFEAAIDVARRKTVEEVQRWGQDGAAAAGSPASRSGGASSEGVSGGGDDTTRADQPPADGMVTPPPASVERKRRERLARQGLGADGVGGATGSPRGACSTPRSFASCGSPSAAAVAGAHVEARILAKVVAVVSPAPAISTRTLARRAVASRAEGAAAAPHNAGGAGGGDHGLPFAALSGGSTGGSLDTHAPGAARRQGGAAAGGAGRAPTSSRRGGTFRA</sequence>
<dbReference type="STRING" id="145388.A0A0D2LG57"/>
<name>A0A0D2LG57_9CHLO</name>
<dbReference type="GeneID" id="25735304"/>
<evidence type="ECO:0000313" key="2">
    <source>
        <dbReference type="EMBL" id="KIZ05539.1"/>
    </source>
</evidence>
<feature type="region of interest" description="Disordered" evidence="1">
    <location>
        <begin position="1"/>
        <end position="24"/>
    </location>
</feature>
<dbReference type="Proteomes" id="UP000054498">
    <property type="component" value="Unassembled WGS sequence"/>
</dbReference>
<dbReference type="OrthoDB" id="568496at2759"/>
<evidence type="ECO:0000256" key="1">
    <source>
        <dbReference type="SAM" id="MobiDB-lite"/>
    </source>
</evidence>
<feature type="compositionally biased region" description="Basic and acidic residues" evidence="1">
    <location>
        <begin position="1"/>
        <end position="14"/>
    </location>
</feature>
<feature type="compositionally biased region" description="Low complexity" evidence="1">
    <location>
        <begin position="82"/>
        <end position="100"/>
    </location>
</feature>
<proteinExistence type="predicted"/>
<feature type="compositionally biased region" description="Low complexity" evidence="1">
    <location>
        <begin position="265"/>
        <end position="278"/>
    </location>
</feature>
<dbReference type="KEGG" id="mng:MNEG_2426"/>
<evidence type="ECO:0000313" key="3">
    <source>
        <dbReference type="Proteomes" id="UP000054498"/>
    </source>
</evidence>
<feature type="region of interest" description="Disordered" evidence="1">
    <location>
        <begin position="80"/>
        <end position="162"/>
    </location>
</feature>
<protein>
    <submittedName>
        <fullName evidence="2">Uncharacterized protein</fullName>
    </submittedName>
</protein>
<accession>A0A0D2LG57</accession>